<organism evidence="1 2">
    <name type="scientific">Musa balbisiana</name>
    <name type="common">Banana</name>
    <dbReference type="NCBI Taxonomy" id="52838"/>
    <lineage>
        <taxon>Eukaryota</taxon>
        <taxon>Viridiplantae</taxon>
        <taxon>Streptophyta</taxon>
        <taxon>Embryophyta</taxon>
        <taxon>Tracheophyta</taxon>
        <taxon>Spermatophyta</taxon>
        <taxon>Magnoliopsida</taxon>
        <taxon>Liliopsida</taxon>
        <taxon>Zingiberales</taxon>
        <taxon>Musaceae</taxon>
        <taxon>Musa</taxon>
    </lineage>
</organism>
<comment type="caution">
    <text evidence="1">The sequence shown here is derived from an EMBL/GenBank/DDBJ whole genome shotgun (WGS) entry which is preliminary data.</text>
</comment>
<protein>
    <submittedName>
        <fullName evidence="1">Uncharacterized protein</fullName>
    </submittedName>
</protein>
<keyword evidence="2" id="KW-1185">Reference proteome</keyword>
<gene>
    <name evidence="1" type="ORF">C4D60_Mb10t02570</name>
</gene>
<reference evidence="1 2" key="1">
    <citation type="journal article" date="2019" name="Nat. Plants">
        <title>Genome sequencing of Musa balbisiana reveals subgenome evolution and function divergence in polyploid bananas.</title>
        <authorList>
            <person name="Yao X."/>
        </authorList>
    </citation>
    <scope>NUCLEOTIDE SEQUENCE [LARGE SCALE GENOMIC DNA]</scope>
    <source>
        <strain evidence="2">cv. DH-PKW</strain>
        <tissue evidence="1">Leaves</tissue>
    </source>
</reference>
<evidence type="ECO:0000313" key="1">
    <source>
        <dbReference type="EMBL" id="THU52303.1"/>
    </source>
</evidence>
<dbReference type="Proteomes" id="UP000317650">
    <property type="component" value="Chromosome 10"/>
</dbReference>
<sequence>MEDHGCPCLLVRPQHATSVLIALPVPPSKPHQRKRYETIEGDGPRLCLRQPRPDPIGLFPPPPRGIWWWASAYKFAGAPKKMIVRWCFELVLVDNEREHAGGHECVLACFLSLSIIDMAPSSLLLFLWLACRKLCCKRGVRISVERSIKLTHSEGKQKATIKEIHWSHREGKREEGRGKSYRCRAAATAGKLKEVHKNN</sequence>
<accession>A0A4S8IU75</accession>
<dbReference type="EMBL" id="PYDT01000008">
    <property type="protein sequence ID" value="THU52303.1"/>
    <property type="molecule type" value="Genomic_DNA"/>
</dbReference>
<evidence type="ECO:0000313" key="2">
    <source>
        <dbReference type="Proteomes" id="UP000317650"/>
    </source>
</evidence>
<dbReference type="AlphaFoldDB" id="A0A4S8IU75"/>
<name>A0A4S8IU75_MUSBA</name>
<proteinExistence type="predicted"/>